<dbReference type="PANTHER" id="PTHR12526:SF572">
    <property type="entry name" value="BLL5144 PROTEIN"/>
    <property type="match status" value="1"/>
</dbReference>
<feature type="domain" description="Glycosyltransferase subfamily 4-like N-terminal" evidence="1">
    <location>
        <begin position="19"/>
        <end position="157"/>
    </location>
</feature>
<organism evidence="2 3">
    <name type="scientific">Candidatus Nitrosocosmicus arcticus</name>
    <dbReference type="NCBI Taxonomy" id="2035267"/>
    <lineage>
        <taxon>Archaea</taxon>
        <taxon>Nitrososphaerota</taxon>
        <taxon>Nitrososphaeria</taxon>
        <taxon>Nitrososphaerales</taxon>
        <taxon>Nitrososphaeraceae</taxon>
        <taxon>Candidatus Nitrosocosmicus</taxon>
    </lineage>
</organism>
<dbReference type="Pfam" id="PF13439">
    <property type="entry name" value="Glyco_transf_4"/>
    <property type="match status" value="1"/>
</dbReference>
<comment type="caution">
    <text evidence="2">The sequence shown here is derived from an EMBL/GenBank/DDBJ whole genome shotgun (WGS) entry which is preliminary data.</text>
</comment>
<keyword evidence="2" id="KW-0808">Transferase</keyword>
<name>A0A557SVN5_9ARCH</name>
<sequence length="423" mass="49158">MLPKLKILMVSTEYPPMHGGVGRYTENLVKSLLLRGLEVDVVSDSHGAGRYHGLSPYKRKNLNSNVLTALIKKIMPDIVHVQHEHGLYYYNQNPIYPLQSYTGLDDFYERCNVPIVTTFHTSMYFKQWMQLVNVSKKKKDLLNLKTYYKLWRQFINYHKFHSINRHIMAKSSCGIVFSNYLRQLIPDTTVVYHGSEPFCQTVISKAEARNKLRLPQNGRLALAQGFFTNTKGWDMIKKIQMPKNWKLVINFSKNFYNKENIEIKLPEKNIINLNKDYLTEEELSLLLFAVDALFLPYKVSSGSGTMFDGLGHGKPFIASDLGFFREFSNMNLGIVSKRDPKSFERVFMELDQNYQKFELHAKEFGRKILWDNIARQHIQIYTNLAEKAKISMGVTHFHSEDSLYNKITAPKPIHKDINNKLSP</sequence>
<gene>
    <name evidence="2" type="ORF">NARC_60056</name>
</gene>
<dbReference type="Gene3D" id="3.40.50.2000">
    <property type="entry name" value="Glycogen Phosphorylase B"/>
    <property type="match status" value="2"/>
</dbReference>
<keyword evidence="3" id="KW-1185">Reference proteome</keyword>
<protein>
    <submittedName>
        <fullName evidence="2">Putative glycosyl transferase</fullName>
    </submittedName>
</protein>
<dbReference type="AlphaFoldDB" id="A0A557SVN5"/>
<accession>A0A557SVN5</accession>
<dbReference type="InterPro" id="IPR028098">
    <property type="entry name" value="Glyco_trans_4-like_N"/>
</dbReference>
<dbReference type="EMBL" id="VOAH01000006">
    <property type="protein sequence ID" value="TVP40669.1"/>
    <property type="molecule type" value="Genomic_DNA"/>
</dbReference>
<evidence type="ECO:0000313" key="3">
    <source>
        <dbReference type="Proteomes" id="UP000315289"/>
    </source>
</evidence>
<dbReference type="GO" id="GO:0016740">
    <property type="term" value="F:transferase activity"/>
    <property type="evidence" value="ECO:0007669"/>
    <property type="project" value="UniProtKB-KW"/>
</dbReference>
<dbReference type="Proteomes" id="UP000315289">
    <property type="component" value="Unassembled WGS sequence"/>
</dbReference>
<evidence type="ECO:0000259" key="1">
    <source>
        <dbReference type="Pfam" id="PF13439"/>
    </source>
</evidence>
<proteinExistence type="predicted"/>
<reference evidence="2 3" key="1">
    <citation type="journal article" date="2019" name="Front. Microbiol.">
        <title>Ammonia Oxidation by the Arctic Terrestrial Thaumarchaeote Candidatus Nitrosocosmicus arcticus Is Stimulated by Increasing Temperatures.</title>
        <authorList>
            <person name="Alves R.J.E."/>
            <person name="Kerou M."/>
            <person name="Zappe A."/>
            <person name="Bittner R."/>
            <person name="Abby S.S."/>
            <person name="Schmidt H.A."/>
            <person name="Pfeifer K."/>
            <person name="Schleper C."/>
        </authorList>
    </citation>
    <scope>NUCLEOTIDE SEQUENCE [LARGE SCALE GENOMIC DNA]</scope>
    <source>
        <strain evidence="2 3">Kfb</strain>
    </source>
</reference>
<dbReference type="PANTHER" id="PTHR12526">
    <property type="entry name" value="GLYCOSYLTRANSFERASE"/>
    <property type="match status" value="1"/>
</dbReference>
<dbReference type="SUPFAM" id="SSF53756">
    <property type="entry name" value="UDP-Glycosyltransferase/glycogen phosphorylase"/>
    <property type="match status" value="1"/>
</dbReference>
<evidence type="ECO:0000313" key="2">
    <source>
        <dbReference type="EMBL" id="TVP40669.1"/>
    </source>
</evidence>